<feature type="domain" description="Ribonuclease H1 N-terminal" evidence="3">
    <location>
        <begin position="8"/>
        <end position="52"/>
    </location>
</feature>
<dbReference type="GO" id="GO:0006310">
    <property type="term" value="P:DNA recombination"/>
    <property type="evidence" value="ECO:0007669"/>
    <property type="project" value="UniProtKB-KW"/>
</dbReference>
<dbReference type="InterPro" id="IPR037056">
    <property type="entry name" value="RNase_H1_N_sf"/>
</dbReference>
<accession>A0A0C2XBQ2</accession>
<evidence type="ECO:0000313" key="5">
    <source>
        <dbReference type="EMBL" id="KIL71842.1"/>
    </source>
</evidence>
<dbReference type="InterPro" id="IPR051055">
    <property type="entry name" value="PIF1_helicase"/>
</dbReference>
<dbReference type="PANTHER" id="PTHR47642">
    <property type="entry name" value="ATP-DEPENDENT DNA HELICASE"/>
    <property type="match status" value="1"/>
</dbReference>
<dbReference type="Gene3D" id="3.40.970.10">
    <property type="entry name" value="Ribonuclease H1, N-terminal domain"/>
    <property type="match status" value="1"/>
</dbReference>
<dbReference type="EC" id="5.6.2.3" evidence="1"/>
<dbReference type="Proteomes" id="UP000054549">
    <property type="component" value="Unassembled WGS sequence"/>
</dbReference>
<comment type="catalytic activity">
    <reaction evidence="1">
        <text>ATP + H2O = ADP + phosphate + H(+)</text>
        <dbReference type="Rhea" id="RHEA:13065"/>
        <dbReference type="ChEBI" id="CHEBI:15377"/>
        <dbReference type="ChEBI" id="CHEBI:15378"/>
        <dbReference type="ChEBI" id="CHEBI:30616"/>
        <dbReference type="ChEBI" id="CHEBI:43474"/>
        <dbReference type="ChEBI" id="CHEBI:456216"/>
        <dbReference type="EC" id="5.6.2.3"/>
    </reaction>
</comment>
<evidence type="ECO:0000256" key="2">
    <source>
        <dbReference type="SAM" id="MobiDB-lite"/>
    </source>
</evidence>
<dbReference type="InParanoid" id="A0A0C2XBQ2"/>
<dbReference type="GO" id="GO:0005524">
    <property type="term" value="F:ATP binding"/>
    <property type="evidence" value="ECO:0007669"/>
    <property type="project" value="UniProtKB-KW"/>
</dbReference>
<organism evidence="5 6">
    <name type="scientific">Amanita muscaria (strain Koide BX008)</name>
    <dbReference type="NCBI Taxonomy" id="946122"/>
    <lineage>
        <taxon>Eukaryota</taxon>
        <taxon>Fungi</taxon>
        <taxon>Dikarya</taxon>
        <taxon>Basidiomycota</taxon>
        <taxon>Agaricomycotina</taxon>
        <taxon>Agaricomycetes</taxon>
        <taxon>Agaricomycetidae</taxon>
        <taxon>Agaricales</taxon>
        <taxon>Pluteineae</taxon>
        <taxon>Amanitaceae</taxon>
        <taxon>Amanita</taxon>
    </lineage>
</organism>
<keyword evidence="1" id="KW-0233">DNA recombination</keyword>
<dbReference type="OrthoDB" id="432234at2759"/>
<dbReference type="Gene3D" id="3.40.50.300">
    <property type="entry name" value="P-loop containing nucleotide triphosphate hydrolases"/>
    <property type="match status" value="1"/>
</dbReference>
<dbReference type="InterPro" id="IPR009027">
    <property type="entry name" value="Ribosomal_bL9/RNase_H1_N"/>
</dbReference>
<reference evidence="5 6" key="1">
    <citation type="submission" date="2014-04" db="EMBL/GenBank/DDBJ databases">
        <title>Evolutionary Origins and Diversification of the Mycorrhizal Mutualists.</title>
        <authorList>
            <consortium name="DOE Joint Genome Institute"/>
            <consortium name="Mycorrhizal Genomics Consortium"/>
            <person name="Kohler A."/>
            <person name="Kuo A."/>
            <person name="Nagy L.G."/>
            <person name="Floudas D."/>
            <person name="Copeland A."/>
            <person name="Barry K.W."/>
            <person name="Cichocki N."/>
            <person name="Veneault-Fourrey C."/>
            <person name="LaButti K."/>
            <person name="Lindquist E.A."/>
            <person name="Lipzen A."/>
            <person name="Lundell T."/>
            <person name="Morin E."/>
            <person name="Murat C."/>
            <person name="Riley R."/>
            <person name="Ohm R."/>
            <person name="Sun H."/>
            <person name="Tunlid A."/>
            <person name="Henrissat B."/>
            <person name="Grigoriev I.V."/>
            <person name="Hibbett D.S."/>
            <person name="Martin F."/>
        </authorList>
    </citation>
    <scope>NUCLEOTIDE SEQUENCE [LARGE SCALE GENOMIC DNA]</scope>
    <source>
        <strain evidence="5 6">Koide BX008</strain>
    </source>
</reference>
<evidence type="ECO:0000256" key="1">
    <source>
        <dbReference type="RuleBase" id="RU363044"/>
    </source>
</evidence>
<dbReference type="SUPFAM" id="SSF52540">
    <property type="entry name" value="P-loop containing nucleoside triphosphate hydrolases"/>
    <property type="match status" value="1"/>
</dbReference>
<dbReference type="InterPro" id="IPR010285">
    <property type="entry name" value="DNA_helicase_pif1-like_DEAD"/>
</dbReference>
<gene>
    <name evidence="5" type="ORF">M378DRAFT_155465</name>
</gene>
<keyword evidence="1" id="KW-0234">DNA repair</keyword>
<feature type="domain" description="DNA helicase Pif1-like DEAD-box helicase" evidence="4">
    <location>
        <begin position="97"/>
        <end position="204"/>
    </location>
</feature>
<dbReference type="GO" id="GO:0000723">
    <property type="term" value="P:telomere maintenance"/>
    <property type="evidence" value="ECO:0007669"/>
    <property type="project" value="InterPro"/>
</dbReference>
<comment type="cofactor">
    <cofactor evidence="1">
        <name>Mg(2+)</name>
        <dbReference type="ChEBI" id="CHEBI:18420"/>
    </cofactor>
</comment>
<dbReference type="GO" id="GO:0006281">
    <property type="term" value="P:DNA repair"/>
    <property type="evidence" value="ECO:0007669"/>
    <property type="project" value="UniProtKB-KW"/>
</dbReference>
<dbReference type="SUPFAM" id="SSF55658">
    <property type="entry name" value="L9 N-domain-like"/>
    <property type="match status" value="1"/>
</dbReference>
<keyword evidence="1" id="KW-0378">Hydrolase</keyword>
<dbReference type="InterPro" id="IPR011320">
    <property type="entry name" value="RNase_H1_N"/>
</dbReference>
<evidence type="ECO:0000313" key="6">
    <source>
        <dbReference type="Proteomes" id="UP000054549"/>
    </source>
</evidence>
<dbReference type="Pfam" id="PF01693">
    <property type="entry name" value="Cauli_VI"/>
    <property type="match status" value="1"/>
</dbReference>
<dbReference type="AlphaFoldDB" id="A0A0C2XBQ2"/>
<dbReference type="InterPro" id="IPR027417">
    <property type="entry name" value="P-loop_NTPase"/>
</dbReference>
<evidence type="ECO:0000259" key="4">
    <source>
        <dbReference type="Pfam" id="PF05970"/>
    </source>
</evidence>
<dbReference type="STRING" id="946122.A0A0C2XBQ2"/>
<dbReference type="GO" id="GO:0016887">
    <property type="term" value="F:ATP hydrolysis activity"/>
    <property type="evidence" value="ECO:0007669"/>
    <property type="project" value="RHEA"/>
</dbReference>
<keyword evidence="1" id="KW-0347">Helicase</keyword>
<feature type="compositionally biased region" description="Basic and acidic residues" evidence="2">
    <location>
        <begin position="70"/>
        <end position="79"/>
    </location>
</feature>
<dbReference type="GO" id="GO:0043139">
    <property type="term" value="F:5'-3' DNA helicase activity"/>
    <property type="evidence" value="ECO:0007669"/>
    <property type="project" value="UniProtKB-EC"/>
</dbReference>
<sequence length="215" mass="23694">MPANTKQKYYAVSVGRDGPMIYNTWDECKEKVSRFPHAEFKSFISQELAEEWLRARSILSDVESANASREPFKDPEPPHPEPASDATTCSPPQDVKLSQRQERVLEHVKAGNSVFFTGSAGTGKSVLLRAIISHFGGTNSGHLAITASTGIASVNIGGCTLHSWAGIGLGKQTVEQYAGKFRSEKFGQVRQRWESVKTLIIDESWFSLSASIQQY</sequence>
<dbReference type="PANTHER" id="PTHR47642:SF5">
    <property type="entry name" value="ATP-DEPENDENT DNA HELICASE"/>
    <property type="match status" value="1"/>
</dbReference>
<dbReference type="EMBL" id="KN818222">
    <property type="protein sequence ID" value="KIL71842.1"/>
    <property type="molecule type" value="Genomic_DNA"/>
</dbReference>
<protein>
    <recommendedName>
        <fullName evidence="1">ATP-dependent DNA helicase</fullName>
        <ecNumber evidence="1">5.6.2.3</ecNumber>
    </recommendedName>
</protein>
<proteinExistence type="inferred from homology"/>
<comment type="similarity">
    <text evidence="1">Belongs to the helicase family.</text>
</comment>
<evidence type="ECO:0000259" key="3">
    <source>
        <dbReference type="Pfam" id="PF01693"/>
    </source>
</evidence>
<name>A0A0C2XBQ2_AMAMK</name>
<dbReference type="Pfam" id="PF05970">
    <property type="entry name" value="PIF1"/>
    <property type="match status" value="1"/>
</dbReference>
<keyword evidence="1" id="KW-0227">DNA damage</keyword>
<keyword evidence="6" id="KW-1185">Reference proteome</keyword>
<dbReference type="HOGENOM" id="CLU_1282936_0_0_1"/>
<keyword evidence="1" id="KW-0547">Nucleotide-binding</keyword>
<feature type="region of interest" description="Disordered" evidence="2">
    <location>
        <begin position="65"/>
        <end position="100"/>
    </location>
</feature>
<keyword evidence="1" id="KW-0067">ATP-binding</keyword>